<organism evidence="3">
    <name type="scientific">Leptosphaeria maculans (strain JN3 / isolate v23.1.3 / race Av1-4-5-6-7-8)</name>
    <name type="common">Blackleg fungus</name>
    <name type="synonym">Phoma lingam</name>
    <dbReference type="NCBI Taxonomy" id="985895"/>
    <lineage>
        <taxon>Eukaryota</taxon>
        <taxon>Fungi</taxon>
        <taxon>Dikarya</taxon>
        <taxon>Ascomycota</taxon>
        <taxon>Pezizomycotina</taxon>
        <taxon>Dothideomycetes</taxon>
        <taxon>Pleosporomycetidae</taxon>
        <taxon>Pleosporales</taxon>
        <taxon>Pleosporineae</taxon>
        <taxon>Leptosphaeriaceae</taxon>
        <taxon>Plenodomus</taxon>
        <taxon>Plenodomus lingam/Leptosphaeria maculans species complex</taxon>
    </lineage>
</organism>
<gene>
    <name evidence="2" type="ORF">LEMA_P069660.1</name>
</gene>
<dbReference type="GeneID" id="13288425"/>
<dbReference type="InParanoid" id="E4ZJ27"/>
<dbReference type="VEuPathDB" id="FungiDB:LEMA_P069660.1"/>
<name>E4ZJ27_LEPMJ</name>
<protein>
    <submittedName>
        <fullName evidence="2">Predicted protein</fullName>
    </submittedName>
</protein>
<keyword evidence="3" id="KW-1185">Reference proteome</keyword>
<feature type="region of interest" description="Disordered" evidence="1">
    <location>
        <begin position="1"/>
        <end position="29"/>
    </location>
</feature>
<sequence>MFPPGQTESTGAGRVQASPGGQVQQAGNVQASKRLEAGLAPRSDRRWCFHKALREVARLVGFDWTLTLPAKLQRRDFIGAHCPVPDAMLQMCTVAVRHRLTPIH</sequence>
<evidence type="ECO:0000313" key="2">
    <source>
        <dbReference type="EMBL" id="CBX91458.1"/>
    </source>
</evidence>
<feature type="compositionally biased region" description="Polar residues" evidence="1">
    <location>
        <begin position="1"/>
        <end position="10"/>
    </location>
</feature>
<proteinExistence type="predicted"/>
<dbReference type="HOGENOM" id="CLU_2250628_0_0_1"/>
<dbReference type="AlphaFoldDB" id="E4ZJ27"/>
<accession>E4ZJ27</accession>
<feature type="compositionally biased region" description="Low complexity" evidence="1">
    <location>
        <begin position="20"/>
        <end position="29"/>
    </location>
</feature>
<dbReference type="Proteomes" id="UP000002668">
    <property type="component" value="Genome"/>
</dbReference>
<evidence type="ECO:0000256" key="1">
    <source>
        <dbReference type="SAM" id="MobiDB-lite"/>
    </source>
</evidence>
<dbReference type="EMBL" id="FP929072">
    <property type="protein sequence ID" value="CBX91458.1"/>
    <property type="molecule type" value="Genomic_DNA"/>
</dbReference>
<reference evidence="3" key="1">
    <citation type="journal article" date="2011" name="Nat. Commun.">
        <title>Effector diversification within compartments of the Leptosphaeria maculans genome affected by Repeat-Induced Point mutations.</title>
        <authorList>
            <person name="Rouxel T."/>
            <person name="Grandaubert J."/>
            <person name="Hane J.K."/>
            <person name="Hoede C."/>
            <person name="van de Wouw A.P."/>
            <person name="Couloux A."/>
            <person name="Dominguez V."/>
            <person name="Anthouard V."/>
            <person name="Bally P."/>
            <person name="Bourras S."/>
            <person name="Cozijnsen A.J."/>
            <person name="Ciuffetti L.M."/>
            <person name="Degrave A."/>
            <person name="Dilmaghani A."/>
            <person name="Duret L."/>
            <person name="Fudal I."/>
            <person name="Goodwin S.B."/>
            <person name="Gout L."/>
            <person name="Glaser N."/>
            <person name="Linglin J."/>
            <person name="Kema G.H.J."/>
            <person name="Lapalu N."/>
            <person name="Lawrence C.B."/>
            <person name="May K."/>
            <person name="Meyer M."/>
            <person name="Ollivier B."/>
            <person name="Poulain J."/>
            <person name="Schoch C.L."/>
            <person name="Simon A."/>
            <person name="Spatafora J.W."/>
            <person name="Stachowiak A."/>
            <person name="Turgeon B.G."/>
            <person name="Tyler B.M."/>
            <person name="Vincent D."/>
            <person name="Weissenbach J."/>
            <person name="Amselem J."/>
            <person name="Quesneville H."/>
            <person name="Oliver R.P."/>
            <person name="Wincker P."/>
            <person name="Balesdent M.-H."/>
            <person name="Howlett B.J."/>
        </authorList>
    </citation>
    <scope>NUCLEOTIDE SEQUENCE [LARGE SCALE GENOMIC DNA]</scope>
    <source>
        <strain evidence="3">JN3 / isolate v23.1.3 / race Av1-4-5-6-7-8</strain>
    </source>
</reference>
<evidence type="ECO:0000313" key="3">
    <source>
        <dbReference type="Proteomes" id="UP000002668"/>
    </source>
</evidence>